<evidence type="ECO:0000256" key="2">
    <source>
        <dbReference type="ARBA" id="ARBA00022801"/>
    </source>
</evidence>
<evidence type="ECO:0000313" key="5">
    <source>
        <dbReference type="Proteomes" id="UP001146067"/>
    </source>
</evidence>
<dbReference type="Proteomes" id="UP001146067">
    <property type="component" value="Unassembled WGS sequence"/>
</dbReference>
<comment type="similarity">
    <text evidence="1">Belongs to the peptidase S33 family.</text>
</comment>
<dbReference type="InterPro" id="IPR051601">
    <property type="entry name" value="Serine_prot/Carboxylest_S33"/>
</dbReference>
<dbReference type="Pfam" id="PF00561">
    <property type="entry name" value="Abhydrolase_1"/>
    <property type="match status" value="1"/>
</dbReference>
<reference evidence="4" key="1">
    <citation type="submission" date="2022-12" db="EMBL/GenBank/DDBJ databases">
        <title>Gycomyces niveus sp.nov.,a novel actinomycete isolated from soil in Shouguan.</title>
        <authorList>
            <person name="Yang X."/>
        </authorList>
    </citation>
    <scope>NUCLEOTIDE SEQUENCE</scope>
    <source>
        <strain evidence="4">NEAU-A15</strain>
    </source>
</reference>
<comment type="caution">
    <text evidence="4">The sequence shown here is derived from an EMBL/GenBank/DDBJ whole genome shotgun (WGS) entry which is preliminary data.</text>
</comment>
<sequence length="430" mass="48415">MKEPQVEYALPGIWVRERYTAVPLDWWHPEDGEIEVFVRELVDPEKRGDDLPLLTYLQGGPGGANPRPLEPSGWITEALGHYRIVLVDQRGTGRSTPLDAQILSVMDGQTGADHLAHYRADSIVRDLEHVRATIYNGRKWATLAQSYGGWLTLAYLSHKPEALAAAYVCGGIPGNPMSAEEVYRRTFDRVAAKTREYYRRYPQDVDAVARIADRLAAEPVLLPDGDVLTVRRFQSLGNDFGMKPGFERMHWLVEDAFVRGDRLSEGFLAAVLARTSSAANPLFWTLQESIYGDGPNGPTAWAAQRERDRRPEFDERVRPLPFTGEMAFPWMFEEVRLLRGFGPAVHALAARKEWSPILDPERLGANEVPVAAAVYFDDMFVDSGLQLDTLRGLGNAQAWVTNEYEHDGIGAERVFARLRELVRDRGGERR</sequence>
<name>A0A9X3PN26_9ACTN</name>
<protein>
    <submittedName>
        <fullName evidence="4">Alpha/beta fold hydrolase</fullName>
    </submittedName>
</protein>
<dbReference type="GO" id="GO:0004177">
    <property type="term" value="F:aminopeptidase activity"/>
    <property type="evidence" value="ECO:0007669"/>
    <property type="project" value="UniProtKB-EC"/>
</dbReference>
<dbReference type="Gene3D" id="3.40.50.1820">
    <property type="entry name" value="alpha/beta hydrolase"/>
    <property type="match status" value="1"/>
</dbReference>
<dbReference type="RefSeq" id="WP_270111854.1">
    <property type="nucleotide sequence ID" value="NZ_JAPZVP010000017.1"/>
</dbReference>
<organism evidence="4 5">
    <name type="scientific">Glycomyces luteolus</name>
    <dbReference type="NCBI Taxonomy" id="2670330"/>
    <lineage>
        <taxon>Bacteria</taxon>
        <taxon>Bacillati</taxon>
        <taxon>Actinomycetota</taxon>
        <taxon>Actinomycetes</taxon>
        <taxon>Glycomycetales</taxon>
        <taxon>Glycomycetaceae</taxon>
        <taxon>Glycomyces</taxon>
    </lineage>
</organism>
<dbReference type="InterPro" id="IPR000073">
    <property type="entry name" value="AB_hydrolase_1"/>
</dbReference>
<gene>
    <name evidence="4" type="ORF">O1R50_19485</name>
</gene>
<dbReference type="InterPro" id="IPR002410">
    <property type="entry name" value="Peptidase_S33"/>
</dbReference>
<evidence type="ECO:0000259" key="3">
    <source>
        <dbReference type="Pfam" id="PF00561"/>
    </source>
</evidence>
<dbReference type="PANTHER" id="PTHR43248">
    <property type="entry name" value="2-SUCCINYL-6-HYDROXY-2,4-CYCLOHEXADIENE-1-CARBOXYLATE SYNTHASE"/>
    <property type="match status" value="1"/>
</dbReference>
<keyword evidence="5" id="KW-1185">Reference proteome</keyword>
<feature type="domain" description="AB hydrolase-1" evidence="3">
    <location>
        <begin position="55"/>
        <end position="204"/>
    </location>
</feature>
<keyword evidence="2 4" id="KW-0378">Hydrolase</keyword>
<dbReference type="SUPFAM" id="SSF53474">
    <property type="entry name" value="alpha/beta-Hydrolases"/>
    <property type="match status" value="1"/>
</dbReference>
<evidence type="ECO:0000313" key="4">
    <source>
        <dbReference type="EMBL" id="MDA1361820.1"/>
    </source>
</evidence>
<dbReference type="PRINTS" id="PR00793">
    <property type="entry name" value="PROAMNOPTASE"/>
</dbReference>
<dbReference type="InterPro" id="IPR029058">
    <property type="entry name" value="AB_hydrolase_fold"/>
</dbReference>
<dbReference type="GO" id="GO:0006508">
    <property type="term" value="P:proteolysis"/>
    <property type="evidence" value="ECO:0007669"/>
    <property type="project" value="InterPro"/>
</dbReference>
<dbReference type="PANTHER" id="PTHR43248:SF2">
    <property type="entry name" value="PROLYL AMINOPEPTIDASE"/>
    <property type="match status" value="1"/>
</dbReference>
<accession>A0A9X3PN26</accession>
<evidence type="ECO:0000256" key="1">
    <source>
        <dbReference type="ARBA" id="ARBA00010088"/>
    </source>
</evidence>
<dbReference type="AlphaFoldDB" id="A0A9X3PN26"/>
<dbReference type="EMBL" id="JAPZVP010000017">
    <property type="protein sequence ID" value="MDA1361820.1"/>
    <property type="molecule type" value="Genomic_DNA"/>
</dbReference>
<proteinExistence type="inferred from homology"/>